<keyword evidence="9" id="KW-1185">Reference proteome</keyword>
<dbReference type="SUPFAM" id="SSF55347">
    <property type="entry name" value="Glyceraldehyde-3-phosphate dehydrogenase-like, C-terminal domain"/>
    <property type="match status" value="1"/>
</dbReference>
<dbReference type="InterPro" id="IPR049303">
    <property type="entry name" value="Glyco_hydro_109_C"/>
</dbReference>
<proteinExistence type="inferred from homology"/>
<evidence type="ECO:0000256" key="5">
    <source>
        <dbReference type="ARBA" id="ARBA00023295"/>
    </source>
</evidence>
<feature type="domain" description="Gfo/Idh/MocA-like oxidoreductase N-terminal" evidence="6">
    <location>
        <begin position="3"/>
        <end position="117"/>
    </location>
</feature>
<feature type="domain" description="Glycosyl hydrolase 109 C-terminal" evidence="7">
    <location>
        <begin position="130"/>
        <end position="266"/>
    </location>
</feature>
<dbReference type="InterPro" id="IPR036291">
    <property type="entry name" value="NAD(P)-bd_dom_sf"/>
</dbReference>
<keyword evidence="5" id="KW-0326">Glycosidase</keyword>
<evidence type="ECO:0000256" key="3">
    <source>
        <dbReference type="ARBA" id="ARBA00022801"/>
    </source>
</evidence>
<gene>
    <name evidence="8" type="ORF">ACFPOF_21865</name>
</gene>
<dbReference type="Pfam" id="PF01408">
    <property type="entry name" value="GFO_IDH_MocA"/>
    <property type="match status" value="1"/>
</dbReference>
<dbReference type="Pfam" id="PF21252">
    <property type="entry name" value="Glyco_hydro_109_C"/>
    <property type="match status" value="1"/>
</dbReference>
<keyword evidence="4" id="KW-0560">Oxidoreductase</keyword>
<evidence type="ECO:0000256" key="1">
    <source>
        <dbReference type="ARBA" id="ARBA00001911"/>
    </source>
</evidence>
<keyword evidence="3" id="KW-0378">Hydrolase</keyword>
<evidence type="ECO:0000313" key="8">
    <source>
        <dbReference type="EMBL" id="MFC5405399.1"/>
    </source>
</evidence>
<name>A0ABW0HWH6_9BACL</name>
<dbReference type="EMBL" id="JBHSMI010000029">
    <property type="protein sequence ID" value="MFC5405399.1"/>
    <property type="molecule type" value="Genomic_DNA"/>
</dbReference>
<evidence type="ECO:0000256" key="4">
    <source>
        <dbReference type="ARBA" id="ARBA00023002"/>
    </source>
</evidence>
<evidence type="ECO:0000259" key="6">
    <source>
        <dbReference type="Pfam" id="PF01408"/>
    </source>
</evidence>
<protein>
    <submittedName>
        <fullName evidence="8">Gfo/Idh/MocA family protein</fullName>
    </submittedName>
</protein>
<comment type="caution">
    <text evidence="8">The sequence shown here is derived from an EMBL/GenBank/DDBJ whole genome shotgun (WGS) entry which is preliminary data.</text>
</comment>
<accession>A0ABW0HWH6</accession>
<comment type="similarity">
    <text evidence="2">Belongs to the Gfo/Idh/MocA family. Glycosyl hydrolase 109 subfamily.</text>
</comment>
<evidence type="ECO:0000313" key="9">
    <source>
        <dbReference type="Proteomes" id="UP001596113"/>
    </source>
</evidence>
<reference evidence="9" key="1">
    <citation type="journal article" date="2019" name="Int. J. Syst. Evol. Microbiol.">
        <title>The Global Catalogue of Microorganisms (GCM) 10K type strain sequencing project: providing services to taxonomists for standard genome sequencing and annotation.</title>
        <authorList>
            <consortium name="The Broad Institute Genomics Platform"/>
            <consortium name="The Broad Institute Genome Sequencing Center for Infectious Disease"/>
            <person name="Wu L."/>
            <person name="Ma J."/>
        </authorList>
    </citation>
    <scope>NUCLEOTIDE SEQUENCE [LARGE SCALE GENOMIC DNA]</scope>
    <source>
        <strain evidence="9">CGMCC 1.18575</strain>
    </source>
</reference>
<dbReference type="Proteomes" id="UP001596113">
    <property type="component" value="Unassembled WGS sequence"/>
</dbReference>
<sequence length="383" mass="43523">MTIKVGIVGARGLSTLLGFQSNPDTEVVALCDLDGDYVQEAAREHGIPRTYRIFEDILESDIDAVVISTPMHLHVPQTIAALNAGKHVLCEVTAGVTMDELWWLKEAVESSKKVYMMAENYCYIPENQIITNMVKQGVFGEVYFGEGEYIHDVRSLAYQFNRENAAKKSAPTWRKYWQLGKRGNFYPTHSLGPVMKWFEGDRIKSVSTFGTGWHTDSRFRQEDTTITVCQMESGKLIKIRVDCISKRPLGINYSLQGTKGCFEARSGVEGGQHQLWLEWMGGDSEYDRKWRPLSDFHEYLPDRYKNATEEQKNAKHWGSDYFVVEDFVNAVKGLEKPAIDVYDACEWTAVALLSELSVMNGGRTMDMPEFRKSGSYADQIIKL</sequence>
<dbReference type="PANTHER" id="PTHR43818">
    <property type="entry name" value="BCDNA.GH03377"/>
    <property type="match status" value="1"/>
</dbReference>
<dbReference type="PANTHER" id="PTHR43818:SF11">
    <property type="entry name" value="BCDNA.GH03377"/>
    <property type="match status" value="1"/>
</dbReference>
<evidence type="ECO:0000259" key="7">
    <source>
        <dbReference type="Pfam" id="PF21252"/>
    </source>
</evidence>
<dbReference type="Gene3D" id="3.30.360.10">
    <property type="entry name" value="Dihydrodipicolinate Reductase, domain 2"/>
    <property type="match status" value="1"/>
</dbReference>
<dbReference type="SUPFAM" id="SSF51735">
    <property type="entry name" value="NAD(P)-binding Rossmann-fold domains"/>
    <property type="match status" value="1"/>
</dbReference>
<dbReference type="Gene3D" id="3.40.50.720">
    <property type="entry name" value="NAD(P)-binding Rossmann-like Domain"/>
    <property type="match status" value="1"/>
</dbReference>
<dbReference type="RefSeq" id="WP_378136603.1">
    <property type="nucleotide sequence ID" value="NZ_JBHSMI010000029.1"/>
</dbReference>
<dbReference type="InterPro" id="IPR000683">
    <property type="entry name" value="Gfo/Idh/MocA-like_OxRdtase_N"/>
</dbReference>
<comment type="cofactor">
    <cofactor evidence="1">
        <name>NAD(+)</name>
        <dbReference type="ChEBI" id="CHEBI:57540"/>
    </cofactor>
</comment>
<evidence type="ECO:0000256" key="2">
    <source>
        <dbReference type="ARBA" id="ARBA00009329"/>
    </source>
</evidence>
<organism evidence="8 9">
    <name type="scientific">Cohnella soli</name>
    <dbReference type="NCBI Taxonomy" id="425005"/>
    <lineage>
        <taxon>Bacteria</taxon>
        <taxon>Bacillati</taxon>
        <taxon>Bacillota</taxon>
        <taxon>Bacilli</taxon>
        <taxon>Bacillales</taxon>
        <taxon>Paenibacillaceae</taxon>
        <taxon>Cohnella</taxon>
    </lineage>
</organism>
<dbReference type="InterPro" id="IPR050463">
    <property type="entry name" value="Gfo/Idh/MocA_oxidrdct_glycsds"/>
</dbReference>